<evidence type="ECO:0000313" key="6">
    <source>
        <dbReference type="Proteomes" id="UP001058650"/>
    </source>
</evidence>
<dbReference type="SUPFAM" id="SSF53901">
    <property type="entry name" value="Thiolase-like"/>
    <property type="match status" value="2"/>
</dbReference>
<dbReference type="InterPro" id="IPR000794">
    <property type="entry name" value="Beta-ketoacyl_synthase"/>
</dbReference>
<evidence type="ECO:0000256" key="2">
    <source>
        <dbReference type="ARBA" id="ARBA00022679"/>
    </source>
</evidence>
<dbReference type="Proteomes" id="UP001058650">
    <property type="component" value="Chromosome"/>
</dbReference>
<reference evidence="5" key="1">
    <citation type="submission" date="2022-08" db="EMBL/GenBank/DDBJ databases">
        <title>The complete genome sequence of the thermophilic bacterium Laceyella sacchari FBKL4.010 reveals the basis for tetramethylpyrazine biosynthesis in Moutai-flavor Daqu.</title>
        <authorList>
            <person name="Li D."/>
            <person name="Huang W."/>
            <person name="Wang C."/>
            <person name="Qiu S."/>
        </authorList>
    </citation>
    <scope>NUCLEOTIDE SEQUENCE</scope>
    <source>
        <strain evidence="5">FBKL4.014</strain>
    </source>
</reference>
<keyword evidence="6" id="KW-1185">Reference proteome</keyword>
<dbReference type="SMART" id="SM00825">
    <property type="entry name" value="PKS_KS"/>
    <property type="match status" value="1"/>
</dbReference>
<dbReference type="CDD" id="cd00834">
    <property type="entry name" value="KAS_I_II"/>
    <property type="match status" value="1"/>
</dbReference>
<evidence type="ECO:0000256" key="3">
    <source>
        <dbReference type="RuleBase" id="RU003694"/>
    </source>
</evidence>
<dbReference type="PROSITE" id="PS00606">
    <property type="entry name" value="KS3_1"/>
    <property type="match status" value="1"/>
</dbReference>
<evidence type="ECO:0000259" key="4">
    <source>
        <dbReference type="PROSITE" id="PS52004"/>
    </source>
</evidence>
<dbReference type="Gene3D" id="3.40.47.10">
    <property type="match status" value="1"/>
</dbReference>
<feature type="domain" description="Ketosynthase family 3 (KS3)" evidence="4">
    <location>
        <begin position="1"/>
        <end position="417"/>
    </location>
</feature>
<comment type="similarity">
    <text evidence="1 3">Belongs to the thiolase-like superfamily. Beta-ketoacyl-ACP synthases family.</text>
</comment>
<evidence type="ECO:0000256" key="1">
    <source>
        <dbReference type="ARBA" id="ARBA00008467"/>
    </source>
</evidence>
<accession>A0ABY5U0Y1</accession>
<dbReference type="EMBL" id="CP103866">
    <property type="protein sequence ID" value="UWE03321.1"/>
    <property type="molecule type" value="Genomic_DNA"/>
</dbReference>
<dbReference type="InterPro" id="IPR016039">
    <property type="entry name" value="Thiolase-like"/>
</dbReference>
<organism evidence="5 6">
    <name type="scientific">Laceyella sacchari</name>
    <name type="common">Thermoactinomyces thalpophilus</name>
    <dbReference type="NCBI Taxonomy" id="37482"/>
    <lineage>
        <taxon>Bacteria</taxon>
        <taxon>Bacillati</taxon>
        <taxon>Bacillota</taxon>
        <taxon>Bacilli</taxon>
        <taxon>Bacillales</taxon>
        <taxon>Thermoactinomycetaceae</taxon>
        <taxon>Laceyella</taxon>
    </lineage>
</organism>
<dbReference type="InterPro" id="IPR014031">
    <property type="entry name" value="Ketoacyl_synth_C"/>
</dbReference>
<name>A0ABY5U0Y1_LACSH</name>
<dbReference type="InterPro" id="IPR014030">
    <property type="entry name" value="Ketoacyl_synth_N"/>
</dbReference>
<protein>
    <submittedName>
        <fullName evidence="5">Beta-ketoacyl-[acyl-carrier-protein] synthase family protein</fullName>
    </submittedName>
</protein>
<dbReference type="Pfam" id="PF02801">
    <property type="entry name" value="Ketoacyl-synt_C"/>
    <property type="match status" value="1"/>
</dbReference>
<dbReference type="InterPro" id="IPR018201">
    <property type="entry name" value="Ketoacyl_synth_AS"/>
</dbReference>
<keyword evidence="2 3" id="KW-0808">Transferase</keyword>
<dbReference type="InterPro" id="IPR020841">
    <property type="entry name" value="PKS_Beta-ketoAc_synthase_dom"/>
</dbReference>
<dbReference type="PROSITE" id="PS52004">
    <property type="entry name" value="KS3_2"/>
    <property type="match status" value="1"/>
</dbReference>
<gene>
    <name evidence="5" type="ORF">NYR52_14580</name>
</gene>
<dbReference type="PANTHER" id="PTHR11712">
    <property type="entry name" value="POLYKETIDE SYNTHASE-RELATED"/>
    <property type="match status" value="1"/>
</dbReference>
<dbReference type="Pfam" id="PF00109">
    <property type="entry name" value="ketoacyl-synt"/>
    <property type="match status" value="1"/>
</dbReference>
<sequence>MNRVVVTGIGVIAPNGVGKERFWEQLVAGESYIVRDAEMESMDINSKVLARLQEFDQDKLIEYWDDIDFSAQDRFVQFGLAAGQLAMEDASLAPSVAEADERGIIFSSAIGGTQTVADMFKRLSDNDDQMLEYQQVGEIFYNSGMFNYPAALLAKKYSLQGPCTSLSTGCTAGLDALGLSYELIRSGETKVMLAGASEAPLVDLTYATLDIIGSLSVAECEAKKASRPFDAKRAGFVIGEGAAFLVLEEEQHALARGARIYGEVVSYYSVSNAFHMTDLKADGQSMSDVISAAMHMGGVKPEEIDYINAHGSSTPQNDVFETNAFKRVLGEHAYKVPISSTKSMIGHSLSSASLMGVISALMSINHSVVHPTAHYEFPDPECDLDYVPNEARSLPVNTAMVTASGFGGIHSTAIFRKYGGTQRA</sequence>
<evidence type="ECO:0000313" key="5">
    <source>
        <dbReference type="EMBL" id="UWE03321.1"/>
    </source>
</evidence>
<dbReference type="PANTHER" id="PTHR11712:SF336">
    <property type="entry name" value="3-OXOACYL-[ACYL-CARRIER-PROTEIN] SYNTHASE, MITOCHONDRIAL"/>
    <property type="match status" value="1"/>
</dbReference>
<dbReference type="RefSeq" id="WP_259435916.1">
    <property type="nucleotide sequence ID" value="NZ_CP103866.1"/>
</dbReference>
<proteinExistence type="inferred from homology"/>